<reference evidence="4" key="1">
    <citation type="submission" date="2012-12" db="EMBL/GenBank/DDBJ databases">
        <authorList>
            <person name="Hellsten U."/>
            <person name="Grimwood J."/>
            <person name="Chapman J.A."/>
            <person name="Shapiro H."/>
            <person name="Aerts A."/>
            <person name="Otillar R.P."/>
            <person name="Terry A.Y."/>
            <person name="Boore J.L."/>
            <person name="Simakov O."/>
            <person name="Marletaz F."/>
            <person name="Cho S.-J."/>
            <person name="Edsinger-Gonzales E."/>
            <person name="Havlak P."/>
            <person name="Kuo D.-H."/>
            <person name="Larsson T."/>
            <person name="Lv J."/>
            <person name="Arendt D."/>
            <person name="Savage R."/>
            <person name="Osoegawa K."/>
            <person name="de Jong P."/>
            <person name="Lindberg D.R."/>
            <person name="Seaver E.C."/>
            <person name="Weisblat D.A."/>
            <person name="Putnam N.H."/>
            <person name="Grigoriev I.V."/>
            <person name="Rokhsar D.S."/>
        </authorList>
    </citation>
    <scope>NUCLEOTIDE SEQUENCE</scope>
    <source>
        <strain evidence="4">I ESC-2004</strain>
    </source>
</reference>
<dbReference type="EnsemblMetazoa" id="CapteT203951">
    <property type="protein sequence ID" value="CapteP203951"/>
    <property type="gene ID" value="CapteG203951"/>
</dbReference>
<dbReference type="HOGENOM" id="CLU_110843_0_0_1"/>
<keyword evidence="1" id="KW-0812">Transmembrane</keyword>
<reference evidence="2 4" key="2">
    <citation type="journal article" date="2013" name="Nature">
        <title>Insights into bilaterian evolution from three spiralian genomes.</title>
        <authorList>
            <person name="Simakov O."/>
            <person name="Marletaz F."/>
            <person name="Cho S.J."/>
            <person name="Edsinger-Gonzales E."/>
            <person name="Havlak P."/>
            <person name="Hellsten U."/>
            <person name="Kuo D.H."/>
            <person name="Larsson T."/>
            <person name="Lv J."/>
            <person name="Arendt D."/>
            <person name="Savage R."/>
            <person name="Osoegawa K."/>
            <person name="de Jong P."/>
            <person name="Grimwood J."/>
            <person name="Chapman J.A."/>
            <person name="Shapiro H."/>
            <person name="Aerts A."/>
            <person name="Otillar R.P."/>
            <person name="Terry A.Y."/>
            <person name="Boore J.L."/>
            <person name="Grigoriev I.V."/>
            <person name="Lindberg D.R."/>
            <person name="Seaver E.C."/>
            <person name="Weisblat D.A."/>
            <person name="Putnam N.H."/>
            <person name="Rokhsar D.S."/>
        </authorList>
    </citation>
    <scope>NUCLEOTIDE SEQUENCE</scope>
    <source>
        <strain evidence="2 4">I ESC-2004</strain>
    </source>
</reference>
<evidence type="ECO:0000313" key="2">
    <source>
        <dbReference type="EMBL" id="ELT92287.1"/>
    </source>
</evidence>
<organism evidence="2">
    <name type="scientific">Capitella teleta</name>
    <name type="common">Polychaete worm</name>
    <dbReference type="NCBI Taxonomy" id="283909"/>
    <lineage>
        <taxon>Eukaryota</taxon>
        <taxon>Metazoa</taxon>
        <taxon>Spiralia</taxon>
        <taxon>Lophotrochozoa</taxon>
        <taxon>Annelida</taxon>
        <taxon>Polychaeta</taxon>
        <taxon>Sedentaria</taxon>
        <taxon>Scolecida</taxon>
        <taxon>Capitellidae</taxon>
        <taxon>Capitella</taxon>
    </lineage>
</organism>
<evidence type="ECO:0000313" key="4">
    <source>
        <dbReference type="Proteomes" id="UP000014760"/>
    </source>
</evidence>
<dbReference type="EMBL" id="KB310182">
    <property type="protein sequence ID" value="ELT92287.1"/>
    <property type="molecule type" value="Genomic_DNA"/>
</dbReference>
<dbReference type="EMBL" id="AMQN01013387">
    <property type="status" value="NOT_ANNOTATED_CDS"/>
    <property type="molecule type" value="Genomic_DNA"/>
</dbReference>
<accession>R7TFL1</accession>
<keyword evidence="1" id="KW-0472">Membrane</keyword>
<keyword evidence="4" id="KW-1185">Reference proteome</keyword>
<keyword evidence="1" id="KW-1133">Transmembrane helix</keyword>
<proteinExistence type="predicted"/>
<evidence type="ECO:0000256" key="1">
    <source>
        <dbReference type="SAM" id="Phobius"/>
    </source>
</evidence>
<name>R7TFL1_CAPTE</name>
<gene>
    <name evidence="2" type="ORF">CAPTEDRAFT_203951</name>
</gene>
<protein>
    <submittedName>
        <fullName evidence="2 3">Uncharacterized protein</fullName>
    </submittedName>
</protein>
<evidence type="ECO:0000313" key="3">
    <source>
        <dbReference type="EnsemblMetazoa" id="CapteP203951"/>
    </source>
</evidence>
<dbReference type="AlphaFoldDB" id="R7TFL1"/>
<reference evidence="3" key="3">
    <citation type="submission" date="2015-06" db="UniProtKB">
        <authorList>
            <consortium name="EnsemblMetazoa"/>
        </authorList>
    </citation>
    <scope>IDENTIFICATION</scope>
</reference>
<feature type="transmembrane region" description="Helical" evidence="1">
    <location>
        <begin position="171"/>
        <end position="189"/>
    </location>
</feature>
<sequence>MPTETKDAKLSRLYRDPKEAGALRGVSGLQQISKNNHLGVLKRKDAKRILKYERSYTLHGRVVKGAQNLTERIVSSWPYDMWEADLMEPPHADFKWHGEVPAQVPVVSYYAGTEFFNAYADRVVYKPLGVNHYRAQKEPGASVVERFNQTLGRAIAKYITANPKTTQDMKLLMIVALILAIASCMYADVEASKQGAVLIIFKVPKCA</sequence>
<dbReference type="Proteomes" id="UP000014760">
    <property type="component" value="Unassembled WGS sequence"/>
</dbReference>